<gene>
    <name evidence="3" type="ORF">H072_10739</name>
</gene>
<dbReference type="AlphaFoldDB" id="S8BKH6"/>
<dbReference type="Gene3D" id="3.40.630.30">
    <property type="match status" value="1"/>
</dbReference>
<dbReference type="InterPro" id="IPR016181">
    <property type="entry name" value="Acyl_CoA_acyltransferase"/>
</dbReference>
<dbReference type="PROSITE" id="PS51186">
    <property type="entry name" value="GNAT"/>
    <property type="match status" value="1"/>
</dbReference>
<dbReference type="SUPFAM" id="SSF55729">
    <property type="entry name" value="Acyl-CoA N-acyltransferases (Nat)"/>
    <property type="match status" value="1"/>
</dbReference>
<protein>
    <recommendedName>
        <fullName evidence="2">N-acetyltransferase domain-containing protein</fullName>
    </recommendedName>
</protein>
<dbReference type="PANTHER" id="PTHR42791">
    <property type="entry name" value="GNAT FAMILY ACETYLTRANSFERASE"/>
    <property type="match status" value="1"/>
</dbReference>
<dbReference type="eggNOG" id="ENOG502SC13">
    <property type="taxonomic scope" value="Eukaryota"/>
</dbReference>
<dbReference type="OrthoDB" id="2744543at2759"/>
<dbReference type="EMBL" id="AQGS01001030">
    <property type="protein sequence ID" value="EPS35767.1"/>
    <property type="molecule type" value="Genomic_DNA"/>
</dbReference>
<dbReference type="Pfam" id="PF00583">
    <property type="entry name" value="Acetyltransf_1"/>
    <property type="match status" value="1"/>
</dbReference>
<evidence type="ECO:0000259" key="2">
    <source>
        <dbReference type="PROSITE" id="PS51186"/>
    </source>
</evidence>
<dbReference type="CDD" id="cd04301">
    <property type="entry name" value="NAT_SF"/>
    <property type="match status" value="1"/>
</dbReference>
<dbReference type="GO" id="GO:0016747">
    <property type="term" value="F:acyltransferase activity, transferring groups other than amino-acyl groups"/>
    <property type="evidence" value="ECO:0007669"/>
    <property type="project" value="InterPro"/>
</dbReference>
<evidence type="ECO:0000313" key="3">
    <source>
        <dbReference type="EMBL" id="EPS35767.1"/>
    </source>
</evidence>
<feature type="region of interest" description="Disordered" evidence="1">
    <location>
        <begin position="88"/>
        <end position="108"/>
    </location>
</feature>
<dbReference type="Proteomes" id="UP000015100">
    <property type="component" value="Unassembled WGS sequence"/>
</dbReference>
<proteinExistence type="predicted"/>
<comment type="caution">
    <text evidence="3">The sequence shown here is derived from an EMBL/GenBank/DDBJ whole genome shotgun (WGS) entry which is preliminary data.</text>
</comment>
<organism evidence="3 4">
    <name type="scientific">Dactylellina haptotyla (strain CBS 200.50)</name>
    <name type="common">Nematode-trapping fungus</name>
    <name type="synonym">Monacrosporium haptotylum</name>
    <dbReference type="NCBI Taxonomy" id="1284197"/>
    <lineage>
        <taxon>Eukaryota</taxon>
        <taxon>Fungi</taxon>
        <taxon>Dikarya</taxon>
        <taxon>Ascomycota</taxon>
        <taxon>Pezizomycotina</taxon>
        <taxon>Orbiliomycetes</taxon>
        <taxon>Orbiliales</taxon>
        <taxon>Orbiliaceae</taxon>
        <taxon>Dactylellina</taxon>
    </lineage>
</organism>
<dbReference type="PANTHER" id="PTHR42791:SF1">
    <property type="entry name" value="N-ACETYLTRANSFERASE DOMAIN-CONTAINING PROTEIN"/>
    <property type="match status" value="1"/>
</dbReference>
<dbReference type="OMA" id="CWIHASP"/>
<accession>S8BKH6</accession>
<dbReference type="HOGENOM" id="CLU_060131_6_1_1"/>
<reference evidence="3 4" key="1">
    <citation type="journal article" date="2013" name="PLoS Genet.">
        <title>Genomic mechanisms accounting for the adaptation to parasitism in nematode-trapping fungi.</title>
        <authorList>
            <person name="Meerupati T."/>
            <person name="Andersson K.M."/>
            <person name="Friman E."/>
            <person name="Kumar D."/>
            <person name="Tunlid A."/>
            <person name="Ahren D."/>
        </authorList>
    </citation>
    <scope>NUCLEOTIDE SEQUENCE [LARGE SCALE GENOMIC DNA]</scope>
    <source>
        <strain evidence="3 4">CBS 200.50</strain>
    </source>
</reference>
<evidence type="ECO:0000256" key="1">
    <source>
        <dbReference type="SAM" id="MobiDB-lite"/>
    </source>
</evidence>
<sequence>MAFPIQQVVESDIPELVKIHSDAFKTDQFSNFMLSGKPPGTHESLMERSLNAWFSDPTVWMVKAVDEDGSIVGWACWLTKIVDVDNTERQQPSKPAASQEGAPADTPARVVGRQMRNDSVKWERDSMTENKYLVLQALATSPEYQGRGVASQLVKWGVDRADDGNLTCWCHASPAGNQLYRKAGFQELGNSEYDLGEFGKYTFRYMRRLVL</sequence>
<feature type="domain" description="N-acetyltransferase" evidence="2">
    <location>
        <begin position="3"/>
        <end position="211"/>
    </location>
</feature>
<evidence type="ECO:0000313" key="4">
    <source>
        <dbReference type="Proteomes" id="UP000015100"/>
    </source>
</evidence>
<keyword evidence="4" id="KW-1185">Reference proteome</keyword>
<reference evidence="4" key="2">
    <citation type="submission" date="2013-04" db="EMBL/GenBank/DDBJ databases">
        <title>Genomic mechanisms accounting for the adaptation to parasitism in nematode-trapping fungi.</title>
        <authorList>
            <person name="Ahren D.G."/>
        </authorList>
    </citation>
    <scope>NUCLEOTIDE SEQUENCE [LARGE SCALE GENOMIC DNA]</scope>
    <source>
        <strain evidence="4">CBS 200.50</strain>
    </source>
</reference>
<dbReference type="InterPro" id="IPR052523">
    <property type="entry name" value="Trichothecene_AcTrans"/>
</dbReference>
<dbReference type="InterPro" id="IPR000182">
    <property type="entry name" value="GNAT_dom"/>
</dbReference>
<dbReference type="STRING" id="1284197.S8BKH6"/>
<name>S8BKH6_DACHA</name>